<dbReference type="RefSeq" id="XP_017304488.1">
    <property type="nucleotide sequence ID" value="XM_017448999.2"/>
</dbReference>
<feature type="domain" description="UBA" evidence="1">
    <location>
        <begin position="157"/>
        <end position="192"/>
    </location>
</feature>
<dbReference type="PaxDb" id="121845-A0A1S4EQN7"/>
<dbReference type="SUPFAM" id="SSF46934">
    <property type="entry name" value="UBA-like"/>
    <property type="match status" value="1"/>
</dbReference>
<evidence type="ECO:0000313" key="3">
    <source>
        <dbReference type="RefSeq" id="XP_017304488.1"/>
    </source>
</evidence>
<dbReference type="PROSITE" id="PS50030">
    <property type="entry name" value="UBA"/>
    <property type="match status" value="1"/>
</dbReference>
<organism evidence="2 3">
    <name type="scientific">Diaphorina citri</name>
    <name type="common">Asian citrus psyllid</name>
    <dbReference type="NCBI Taxonomy" id="121845"/>
    <lineage>
        <taxon>Eukaryota</taxon>
        <taxon>Metazoa</taxon>
        <taxon>Ecdysozoa</taxon>
        <taxon>Arthropoda</taxon>
        <taxon>Hexapoda</taxon>
        <taxon>Insecta</taxon>
        <taxon>Pterygota</taxon>
        <taxon>Neoptera</taxon>
        <taxon>Paraneoptera</taxon>
        <taxon>Hemiptera</taxon>
        <taxon>Sternorrhyncha</taxon>
        <taxon>Psylloidea</taxon>
        <taxon>Psyllidae</taxon>
        <taxon>Diaphorininae</taxon>
        <taxon>Diaphorina</taxon>
    </lineage>
</organism>
<reference evidence="3" key="1">
    <citation type="submission" date="2025-08" db="UniProtKB">
        <authorList>
            <consortium name="RefSeq"/>
        </authorList>
    </citation>
    <scope>IDENTIFICATION</scope>
</reference>
<dbReference type="SMART" id="SM00165">
    <property type="entry name" value="UBA"/>
    <property type="match status" value="1"/>
</dbReference>
<dbReference type="AlphaFoldDB" id="A0A1S4EQN7"/>
<dbReference type="Gene3D" id="1.20.120.1920">
    <property type="entry name" value="UBAP1 SOUBA domain"/>
    <property type="match status" value="1"/>
</dbReference>
<name>A0A1S4EQN7_DIACI</name>
<evidence type="ECO:0000259" key="1">
    <source>
        <dbReference type="PROSITE" id="PS50030"/>
    </source>
</evidence>
<gene>
    <name evidence="3" type="primary">LOC103522127</name>
</gene>
<dbReference type="KEGG" id="dci:103522127"/>
<evidence type="ECO:0000313" key="2">
    <source>
        <dbReference type="Proteomes" id="UP000079169"/>
    </source>
</evidence>
<proteinExistence type="predicted"/>
<dbReference type="InterPro" id="IPR015940">
    <property type="entry name" value="UBA"/>
</dbReference>
<dbReference type="InterPro" id="IPR009060">
    <property type="entry name" value="UBA-like_sf"/>
</dbReference>
<keyword evidence="2" id="KW-1185">Reference proteome</keyword>
<dbReference type="InterPro" id="IPR042575">
    <property type="entry name" value="UBAP1_C"/>
</dbReference>
<accession>A0A1S4EQN7</accession>
<sequence length="192" mass="21350">MTYSEGSASLYALGLGHLRQLQSDLHRKQEIESRLQPTEVTIVHFPLASEASPPGNTCDIPPLPSPPLQVSYLHNPYLELNAKSQLLVDRITEIGFLQSRTARACQKFGPHQDKIVEFLIQVRSLEEQFPSLSATDLCEEALFKHKGDVSATVSCLEAVARLTRLGFEPKRVMSVLRSVGNNEERALDKLVS</sequence>
<dbReference type="GeneID" id="103522127"/>
<dbReference type="Proteomes" id="UP000079169">
    <property type="component" value="Unplaced"/>
</dbReference>
<protein>
    <submittedName>
        <fullName evidence="3">Uncharacterized protein LOC103522127</fullName>
    </submittedName>
</protein>